<keyword evidence="8" id="KW-1185">Reference proteome</keyword>
<evidence type="ECO:0000313" key="7">
    <source>
        <dbReference type="EMBL" id="QXJ34294.1"/>
    </source>
</evidence>
<dbReference type="InterPro" id="IPR013563">
    <property type="entry name" value="Oligopep_ABC_C"/>
</dbReference>
<dbReference type="NCBIfam" id="TIGR01727">
    <property type="entry name" value="oligo_HPY"/>
    <property type="match status" value="1"/>
</dbReference>
<dbReference type="InterPro" id="IPR017871">
    <property type="entry name" value="ABC_transporter-like_CS"/>
</dbReference>
<proteinExistence type="inferred from homology"/>
<dbReference type="RefSeq" id="WP_218259589.1">
    <property type="nucleotide sequence ID" value="NZ_CP077713.1"/>
</dbReference>
<dbReference type="EMBL" id="CP077713">
    <property type="protein sequence ID" value="QXJ34294.1"/>
    <property type="molecule type" value="Genomic_DNA"/>
</dbReference>
<dbReference type="Proteomes" id="UP000694036">
    <property type="component" value="Chromosome"/>
</dbReference>
<dbReference type="AlphaFoldDB" id="A0A8F5BZF0"/>
<evidence type="ECO:0000256" key="4">
    <source>
        <dbReference type="ARBA" id="ARBA00022840"/>
    </source>
</evidence>
<dbReference type="Proteomes" id="UP000693941">
    <property type="component" value="Chromosome"/>
</dbReference>
<organism evidence="7 8">
    <name type="scientific">Saccharolobus shibatae</name>
    <dbReference type="NCBI Taxonomy" id="2286"/>
    <lineage>
        <taxon>Archaea</taxon>
        <taxon>Thermoproteota</taxon>
        <taxon>Thermoprotei</taxon>
        <taxon>Sulfolobales</taxon>
        <taxon>Sulfolobaceae</taxon>
        <taxon>Saccharolobus</taxon>
    </lineage>
</organism>
<dbReference type="PANTHER" id="PTHR43776:SF7">
    <property type="entry name" value="D,D-DIPEPTIDE TRANSPORT ATP-BINDING PROTEIN DDPF-RELATED"/>
    <property type="match status" value="1"/>
</dbReference>
<evidence type="ECO:0000256" key="2">
    <source>
        <dbReference type="ARBA" id="ARBA00022448"/>
    </source>
</evidence>
<dbReference type="InterPro" id="IPR025662">
    <property type="entry name" value="Sigma_54_int_dom_ATP-bd_1"/>
</dbReference>
<dbReference type="GeneID" id="65559449"/>
<sequence length="327" mass="37599">MGLMELKKISVVFEDKVGLFRKRQFHALKDISLSINQVDLLIVLGESGAGKTTLGRVIVGLQKPTSGEVIYDGYNIWKNKRKIFKKYRKDVQLIPQDPYSTLPFNKTVEEILAAPILRWEKINKDELRKRLINLLELVKLTPAGEFLSKYPHQLSGGQKQRLNIARSLSVNPKIIVADEPVTMVDASLRIGILNTLAEIKNRLNLTMLFITHDIPIARYFYHLFNKGNAIVMFAGRIVESGDLEEILKDPLHPYTKDLIKLTPSIDNLYREVDVKINYERVEKGCPYRLRCPFAMDICNNEEPRLFKYSHDVACFLYGKVKESEQVH</sequence>
<reference evidence="7 8" key="1">
    <citation type="journal article" date="2021" name="Environ. Microbiol.">
        <title>New insights into the diversity and evolution of the archaeal mobilome from three complete genomes of Saccharolobus shibatae.</title>
        <authorList>
            <person name="Medvedeva S."/>
            <person name="Brandt D."/>
            <person name="Cvirkaite-Krupovic V."/>
            <person name="Liu Y."/>
            <person name="Severinov K."/>
            <person name="Ishino S."/>
            <person name="Ishino Y."/>
            <person name="Prangishvili D."/>
            <person name="Kalinowski J."/>
            <person name="Krupovic M."/>
        </authorList>
    </citation>
    <scope>NUCLEOTIDE SEQUENCE [LARGE SCALE GENOMIC DNA]</scope>
    <source>
        <strain evidence="6">BEU9</strain>
        <strain evidence="7 8">S38A</strain>
    </source>
</reference>
<accession>A0A8F5BZF0</accession>
<dbReference type="PROSITE" id="PS00211">
    <property type="entry name" value="ABC_TRANSPORTER_1"/>
    <property type="match status" value="1"/>
</dbReference>
<dbReference type="InterPro" id="IPR003439">
    <property type="entry name" value="ABC_transporter-like_ATP-bd"/>
</dbReference>
<name>A0A8F5BZF0_9CREN</name>
<comment type="similarity">
    <text evidence="1">Belongs to the ABC transporter superfamily.</text>
</comment>
<gene>
    <name evidence="6" type="ORF">J5U21_00925</name>
    <name evidence="7" type="ORF">J5U22_00840</name>
</gene>
<keyword evidence="4" id="KW-0067">ATP-binding</keyword>
<protein>
    <submittedName>
        <fullName evidence="7">ABC transporter, ATP binding protein</fullName>
    </submittedName>
</protein>
<dbReference type="GO" id="GO:0005524">
    <property type="term" value="F:ATP binding"/>
    <property type="evidence" value="ECO:0007669"/>
    <property type="project" value="UniProtKB-KW"/>
</dbReference>
<dbReference type="CDD" id="cd03257">
    <property type="entry name" value="ABC_NikE_OppD_transporters"/>
    <property type="match status" value="1"/>
</dbReference>
<dbReference type="Pfam" id="PF00005">
    <property type="entry name" value="ABC_tran"/>
    <property type="match status" value="1"/>
</dbReference>
<dbReference type="EMBL" id="CP077715">
    <property type="protein sequence ID" value="QXJ31275.1"/>
    <property type="molecule type" value="Genomic_DNA"/>
</dbReference>
<dbReference type="PANTHER" id="PTHR43776">
    <property type="entry name" value="TRANSPORT ATP-BINDING PROTEIN"/>
    <property type="match status" value="1"/>
</dbReference>
<evidence type="ECO:0000313" key="6">
    <source>
        <dbReference type="EMBL" id="QXJ31275.1"/>
    </source>
</evidence>
<dbReference type="GO" id="GO:0016887">
    <property type="term" value="F:ATP hydrolysis activity"/>
    <property type="evidence" value="ECO:0007669"/>
    <property type="project" value="InterPro"/>
</dbReference>
<evidence type="ECO:0000313" key="8">
    <source>
        <dbReference type="Proteomes" id="UP000694036"/>
    </source>
</evidence>
<dbReference type="GO" id="GO:0055085">
    <property type="term" value="P:transmembrane transport"/>
    <property type="evidence" value="ECO:0007669"/>
    <property type="project" value="UniProtKB-ARBA"/>
</dbReference>
<feature type="domain" description="ABC transporter" evidence="5">
    <location>
        <begin position="6"/>
        <end position="259"/>
    </location>
</feature>
<dbReference type="Pfam" id="PF08352">
    <property type="entry name" value="oligo_HPY"/>
    <property type="match status" value="1"/>
</dbReference>
<evidence type="ECO:0000259" key="5">
    <source>
        <dbReference type="PROSITE" id="PS50893"/>
    </source>
</evidence>
<dbReference type="PROSITE" id="PS00675">
    <property type="entry name" value="SIGMA54_INTERACT_1"/>
    <property type="match status" value="1"/>
</dbReference>
<dbReference type="PROSITE" id="PS50893">
    <property type="entry name" value="ABC_TRANSPORTER_2"/>
    <property type="match status" value="1"/>
</dbReference>
<evidence type="ECO:0000256" key="1">
    <source>
        <dbReference type="ARBA" id="ARBA00005417"/>
    </source>
</evidence>
<dbReference type="GO" id="GO:0015833">
    <property type="term" value="P:peptide transport"/>
    <property type="evidence" value="ECO:0007669"/>
    <property type="project" value="InterPro"/>
</dbReference>
<keyword evidence="3" id="KW-0547">Nucleotide-binding</keyword>
<evidence type="ECO:0000256" key="3">
    <source>
        <dbReference type="ARBA" id="ARBA00022741"/>
    </source>
</evidence>
<dbReference type="SMART" id="SM00382">
    <property type="entry name" value="AAA"/>
    <property type="match status" value="1"/>
</dbReference>
<keyword evidence="2" id="KW-0813">Transport</keyword>
<dbReference type="InterPro" id="IPR050319">
    <property type="entry name" value="ABC_transp_ATP-bind"/>
</dbReference>
<dbReference type="InterPro" id="IPR003593">
    <property type="entry name" value="AAA+_ATPase"/>
</dbReference>